<proteinExistence type="predicted"/>
<sequence>MNVLEKQGSPSPAACLPDIEAPTENIAKITAAARVTAPEAKAAATAAPVEAAAASAELFGSFILGDEEFALSARDIREVVNVPEKLTAIPLSPAFLEGIFTLRGSVIPVLNLGKIFDAAAPAADRSQKIAIVDHDQVQVGILFHDTGEILRVRPEQRCQLHYKNPAIHGVIAGTIRLDDGARLLQILDPAALISIENVPQILALKSAGREEKSSHFHRQAERRQCVSFRVRGTPFAFEMKAIQEIISVPELKGSVLNSNLCIGRINLRGNAVAIVDFARLLNFPDAGEPASAEQRIVIARIGDAAIGLLVDSVDNIFSFFPGDLLPVPLLSKTRAAMFVGCIHKQGMGEVLFLNHEAIFSQAEILDITKGHTNLYRQEALADDSPSRKGGGNLHRQVYITFSLGHSCAVEIKQIREIIDFPSDVLKPPGLPQFVYGILNLRRQMITLIDLRSLYRMPPATDRSDIKILVVERGDERYGLMVDAVENIVTVSDRDRISTPKIMRSRANADMRSEMQEIIDIAADDNARQTFSVFYIDIFLERLLLEMAIA</sequence>
<comment type="caution">
    <text evidence="2">The sequence shown here is derived from an EMBL/GenBank/DDBJ whole genome shotgun (WGS) entry which is preliminary data.</text>
</comment>
<evidence type="ECO:0000259" key="1">
    <source>
        <dbReference type="PROSITE" id="PS50851"/>
    </source>
</evidence>
<dbReference type="GO" id="GO:0007165">
    <property type="term" value="P:signal transduction"/>
    <property type="evidence" value="ECO:0007669"/>
    <property type="project" value="InterPro"/>
</dbReference>
<dbReference type="PANTHER" id="PTHR22617">
    <property type="entry name" value="CHEMOTAXIS SENSOR HISTIDINE KINASE-RELATED"/>
    <property type="match status" value="1"/>
</dbReference>
<name>A0A3A3GAJ9_9BURK</name>
<feature type="domain" description="CheW-like" evidence="1">
    <location>
        <begin position="222"/>
        <end position="364"/>
    </location>
</feature>
<reference evidence="3" key="1">
    <citation type="submission" date="2018-09" db="EMBL/GenBank/DDBJ databases">
        <authorList>
            <person name="Zhu H."/>
        </authorList>
    </citation>
    <scope>NUCLEOTIDE SEQUENCE [LARGE SCALE GENOMIC DNA]</scope>
    <source>
        <strain evidence="3">K1S02-23</strain>
    </source>
</reference>
<dbReference type="AlphaFoldDB" id="A0A3A3GAJ9"/>
<dbReference type="Pfam" id="PF01584">
    <property type="entry name" value="CheW"/>
    <property type="match status" value="3"/>
</dbReference>
<organism evidence="2 3">
    <name type="scientific">Noviherbaspirillum sedimenti</name>
    <dbReference type="NCBI Taxonomy" id="2320865"/>
    <lineage>
        <taxon>Bacteria</taxon>
        <taxon>Pseudomonadati</taxon>
        <taxon>Pseudomonadota</taxon>
        <taxon>Betaproteobacteria</taxon>
        <taxon>Burkholderiales</taxon>
        <taxon>Oxalobacteraceae</taxon>
        <taxon>Noviherbaspirillum</taxon>
    </lineage>
</organism>
<dbReference type="PANTHER" id="PTHR22617:SF23">
    <property type="entry name" value="CHEMOTAXIS PROTEIN CHEW"/>
    <property type="match status" value="1"/>
</dbReference>
<gene>
    <name evidence="2" type="ORF">D3878_21180</name>
</gene>
<dbReference type="InterPro" id="IPR002545">
    <property type="entry name" value="CheW-lke_dom"/>
</dbReference>
<dbReference type="InterPro" id="IPR036061">
    <property type="entry name" value="CheW-like_dom_sf"/>
</dbReference>
<keyword evidence="3" id="KW-1185">Reference proteome</keyword>
<dbReference type="SUPFAM" id="SSF50341">
    <property type="entry name" value="CheW-like"/>
    <property type="match status" value="3"/>
</dbReference>
<dbReference type="GO" id="GO:0006935">
    <property type="term" value="P:chemotaxis"/>
    <property type="evidence" value="ECO:0007669"/>
    <property type="project" value="InterPro"/>
</dbReference>
<dbReference type="PROSITE" id="PS50851">
    <property type="entry name" value="CHEW"/>
    <property type="match status" value="3"/>
</dbReference>
<dbReference type="Proteomes" id="UP000266327">
    <property type="component" value="Unassembled WGS sequence"/>
</dbReference>
<feature type="domain" description="CheW-like" evidence="1">
    <location>
        <begin position="393"/>
        <end position="544"/>
    </location>
</feature>
<protein>
    <submittedName>
        <fullName evidence="2">Chemotaxis protein CheW</fullName>
    </submittedName>
</protein>
<dbReference type="OrthoDB" id="9790406at2"/>
<dbReference type="RefSeq" id="WP_119787276.1">
    <property type="nucleotide sequence ID" value="NZ_QYUQ01000002.1"/>
</dbReference>
<evidence type="ECO:0000313" key="3">
    <source>
        <dbReference type="Proteomes" id="UP000266327"/>
    </source>
</evidence>
<dbReference type="GO" id="GO:0005829">
    <property type="term" value="C:cytosol"/>
    <property type="evidence" value="ECO:0007669"/>
    <property type="project" value="TreeGrafter"/>
</dbReference>
<dbReference type="InterPro" id="IPR039315">
    <property type="entry name" value="CheW"/>
</dbReference>
<feature type="domain" description="CheW-like" evidence="1">
    <location>
        <begin position="56"/>
        <end position="198"/>
    </location>
</feature>
<dbReference type="SMART" id="SM00260">
    <property type="entry name" value="CheW"/>
    <property type="match status" value="3"/>
</dbReference>
<dbReference type="Gene3D" id="2.40.50.180">
    <property type="entry name" value="CheA-289, Domain 4"/>
    <property type="match status" value="3"/>
</dbReference>
<dbReference type="Gene3D" id="2.30.30.40">
    <property type="entry name" value="SH3 Domains"/>
    <property type="match status" value="3"/>
</dbReference>
<accession>A0A3A3GAJ9</accession>
<dbReference type="EMBL" id="QYUQ01000002">
    <property type="protein sequence ID" value="RJG03789.1"/>
    <property type="molecule type" value="Genomic_DNA"/>
</dbReference>
<evidence type="ECO:0000313" key="2">
    <source>
        <dbReference type="EMBL" id="RJG03789.1"/>
    </source>
</evidence>